<keyword evidence="2" id="KW-1185">Reference proteome</keyword>
<name>A0A5A7S6S6_9NOCA</name>
<protein>
    <submittedName>
        <fullName evidence="1">Uncharacterized protein</fullName>
    </submittedName>
</protein>
<accession>A0A5A7S6S6</accession>
<proteinExistence type="predicted"/>
<dbReference type="OrthoDB" id="4485482at2"/>
<gene>
    <name evidence="1" type="ORF">FOY51_25755</name>
</gene>
<comment type="caution">
    <text evidence="1">The sequence shown here is derived from an EMBL/GenBank/DDBJ whole genome shotgun (WGS) entry which is preliminary data.</text>
</comment>
<sequence length="246" mass="26281">MTTPGVITGPNGAFTWGGRFGQDVTQAAVINAATGGVKTKYSEAQDNLHLVTGSLQELGEQIRDGQVEMNDRLDLLEAVEGYCSLYMSYNWNVAGGHFVKLPFDAVLGPNKGAVLYNNGIRLQGKGLWRSDAHVTFKQPPSDWFTNGTVAAQLYLSVCAVGNDSVFSEHEFDIVITPQGAETASFSHTFVVPTDDAFYVRVGVAHPKASAWIYGGTARSSLSVNKWDNGTVHAEVVPVAPDGGALS</sequence>
<reference evidence="1 2" key="1">
    <citation type="submission" date="2019-07" db="EMBL/GenBank/DDBJ databases">
        <title>Rhodococcus cavernicolus sp. nov., isolated from a cave.</title>
        <authorList>
            <person name="Lee S.D."/>
        </authorList>
    </citation>
    <scope>NUCLEOTIDE SEQUENCE [LARGE SCALE GENOMIC DNA]</scope>
    <source>
        <strain evidence="1 2">C1-24</strain>
    </source>
</reference>
<dbReference type="EMBL" id="VLNY01000025">
    <property type="protein sequence ID" value="KAA0016755.1"/>
    <property type="molecule type" value="Genomic_DNA"/>
</dbReference>
<dbReference type="AlphaFoldDB" id="A0A5A7S6S6"/>
<evidence type="ECO:0000313" key="1">
    <source>
        <dbReference type="EMBL" id="KAA0016755.1"/>
    </source>
</evidence>
<dbReference type="RefSeq" id="WP_149433135.1">
    <property type="nucleotide sequence ID" value="NZ_VLNY01000025.1"/>
</dbReference>
<dbReference type="Proteomes" id="UP000322244">
    <property type="component" value="Unassembled WGS sequence"/>
</dbReference>
<organism evidence="1 2">
    <name type="scientific">Antrihabitans cavernicola</name>
    <dbReference type="NCBI Taxonomy" id="2495913"/>
    <lineage>
        <taxon>Bacteria</taxon>
        <taxon>Bacillati</taxon>
        <taxon>Actinomycetota</taxon>
        <taxon>Actinomycetes</taxon>
        <taxon>Mycobacteriales</taxon>
        <taxon>Nocardiaceae</taxon>
        <taxon>Antrihabitans</taxon>
    </lineage>
</organism>
<evidence type="ECO:0000313" key="2">
    <source>
        <dbReference type="Proteomes" id="UP000322244"/>
    </source>
</evidence>